<dbReference type="InterPro" id="IPR029030">
    <property type="entry name" value="Caspase-like_dom_sf"/>
</dbReference>
<dbReference type="InterPro" id="IPR018247">
    <property type="entry name" value="EF_Hand_1_Ca_BS"/>
</dbReference>
<dbReference type="Gene3D" id="3.40.50.1460">
    <property type="match status" value="1"/>
</dbReference>
<reference evidence="4 5" key="1">
    <citation type="submission" date="2017-05" db="EMBL/GenBank/DDBJ databases">
        <authorList>
            <person name="Song R."/>
            <person name="Chenine A.L."/>
            <person name="Ruprecht R.M."/>
        </authorList>
    </citation>
    <scope>NUCLEOTIDE SEQUENCE [LARGE SCALE GENOMIC DNA]</scope>
    <source>
        <strain evidence="4 5">CECT 8663</strain>
    </source>
</reference>
<evidence type="ECO:0000313" key="4">
    <source>
        <dbReference type="EMBL" id="SMX33729.1"/>
    </source>
</evidence>
<dbReference type="Proteomes" id="UP000220836">
    <property type="component" value="Unassembled WGS sequence"/>
</dbReference>
<dbReference type="EMBL" id="FXYH01000001">
    <property type="protein sequence ID" value="SMX33729.1"/>
    <property type="molecule type" value="Genomic_DNA"/>
</dbReference>
<dbReference type="Pfam" id="PF00656">
    <property type="entry name" value="Peptidase_C14"/>
    <property type="match status" value="1"/>
</dbReference>
<dbReference type="PROSITE" id="PS50208">
    <property type="entry name" value="CASPASE_P20"/>
    <property type="match status" value="1"/>
</dbReference>
<dbReference type="InterPro" id="IPR011600">
    <property type="entry name" value="Pept_C14_caspase"/>
</dbReference>
<protein>
    <submittedName>
        <fullName evidence="4">Caspase domain protein</fullName>
    </submittedName>
</protein>
<dbReference type="AlphaFoldDB" id="A0A238JSU2"/>
<dbReference type="InterPro" id="IPR052039">
    <property type="entry name" value="Caspase-related_regulators"/>
</dbReference>
<evidence type="ECO:0000256" key="1">
    <source>
        <dbReference type="SAM" id="MobiDB-lite"/>
    </source>
</evidence>
<evidence type="ECO:0000313" key="5">
    <source>
        <dbReference type="Proteomes" id="UP000220836"/>
    </source>
</evidence>
<keyword evidence="2" id="KW-0732">Signal</keyword>
<dbReference type="Gene3D" id="2.60.120.200">
    <property type="match status" value="3"/>
</dbReference>
<feature type="region of interest" description="Disordered" evidence="1">
    <location>
        <begin position="378"/>
        <end position="429"/>
    </location>
</feature>
<evidence type="ECO:0000256" key="2">
    <source>
        <dbReference type="SAM" id="SignalP"/>
    </source>
</evidence>
<name>A0A238JSU2_9RHOB</name>
<dbReference type="PANTHER" id="PTHR22576:SF37">
    <property type="entry name" value="MUCOSA-ASSOCIATED LYMPHOID TISSUE LYMPHOMA TRANSLOCATION PROTEIN 1"/>
    <property type="match status" value="1"/>
</dbReference>
<dbReference type="InterPro" id="IPR001309">
    <property type="entry name" value="Pept_C14_p20"/>
</dbReference>
<dbReference type="RefSeq" id="WP_097802835.1">
    <property type="nucleotide sequence ID" value="NZ_FXYH01000001.1"/>
</dbReference>
<evidence type="ECO:0000259" key="3">
    <source>
        <dbReference type="PROSITE" id="PS50208"/>
    </source>
</evidence>
<dbReference type="GO" id="GO:0004197">
    <property type="term" value="F:cysteine-type endopeptidase activity"/>
    <property type="evidence" value="ECO:0007669"/>
    <property type="project" value="InterPro"/>
</dbReference>
<dbReference type="PANTHER" id="PTHR22576">
    <property type="entry name" value="MUCOSA ASSOCIATED LYMPHOID TISSUE LYMPHOMA TRANSLOCATION PROTEIN 1/PARACASPASE"/>
    <property type="match status" value="1"/>
</dbReference>
<keyword evidence="5" id="KW-1185">Reference proteome</keyword>
<dbReference type="PROSITE" id="PS00018">
    <property type="entry name" value="EF_HAND_1"/>
    <property type="match status" value="1"/>
</dbReference>
<dbReference type="OrthoDB" id="5321503at2"/>
<organism evidence="4 5">
    <name type="scientific">Pelagimonas varians</name>
    <dbReference type="NCBI Taxonomy" id="696760"/>
    <lineage>
        <taxon>Bacteria</taxon>
        <taxon>Pseudomonadati</taxon>
        <taxon>Pseudomonadota</taxon>
        <taxon>Alphaproteobacteria</taxon>
        <taxon>Rhodobacterales</taxon>
        <taxon>Roseobacteraceae</taxon>
        <taxon>Pelagimonas</taxon>
    </lineage>
</organism>
<feature type="chain" id="PRO_5012150205" evidence="2">
    <location>
        <begin position="24"/>
        <end position="1149"/>
    </location>
</feature>
<sequence>MFRTFALGTAFLLPIALGTPALAESRGLTVELRAAPDATAPVAGHVELYANSYALVIGNDAYSQGWPSLSNAIADARDIAAGLTDQGFEVTLAENLDSAGLRETLREFFAIQGADPQARLLLWYAGHGHSIKGEGFLVPIDAPAPSEPAFKVQALHMRDFGGLMRLADSKHVLAIFDSCFSGTIFTTRAGAVPAAITRITTLPTRQFMTSGDAEQQVSDDGTFRRLFLRALAGESDADSNGDGYLTGTELGLYLSDTMVNYTEDSQTPRYGKLRDPDYDRGDFVFALPGRLTAPLDDFPQSAGPTSPDDITEAMAEITLWTTLVISQDPEVVQTYLDAYPTGRFSKAAIARIEELKALIAAREAEAAELAAAAAAAGEPVAQAPTDPATAPATDAAADPDADPDADPQTATVDIPFMPDLGDTDQAPLELKGGVNLSKTESDGGESDWLPSVSEGDGDFFQLTARRDLPQGFFGSGGAAEELDAPDKTAIRDVGPQGYRVAGSAWNMSDPQGDSQYKVDKEWIHMRAPGSHDIWNCNRGLAPILSVPAPALDTWSAQVWFQLPARIGRTHVGLALWNGASENSKVHSLYFGPAETKGLPVGGSYREDCSAGNGDLSRRDDTQGRFNVEYSGGRGWLRMARQGDTLSFYFKSPHMHNWHHVGSMQVEGKDNLTHVGLITKTWGSEPVVASFADFRLIPGHADVETWTPDYIGKLANDGEFTFKGEDFADFEWNDPAGDSIHEITDDTVKIKASGGRDMWNCDRSTAPILSVDTPPVDRWTAEVDFDLPARIGRSHVGLVVWNGEFEDAPVHNLYFGPSDTGDLGVAGSNAIDCSSGANDLRYQLGSEGLFNIKYGRSSGRLRISRDGDKVSFYVKAPERRNWEHIGTTLASVRDAFSKVGMIAKTWGSEPVTVTFSNFRIIAGETEPDRWFPAYYAKLRLGEPVTFAGTDFADFEWSDPDGNSVHEIRGSAVRMQTTGGHNGVWSCNRNTAPILSVAVPPRDAWVAQVRYRMGTRHSNTTAGITLWNGAEHGSTKQITFGPINQKGLNIGGSYSDDCTSHATDLARHSGNSGAFSAPQGGDEGILQVVKFGSFFKFRYFDPATSSWSELGTMETSVKDNFNRIGLTATSWGSETTEVEFRDFTLVPGMFN</sequence>
<gene>
    <name evidence="4" type="ORF">PEV8663_00295</name>
</gene>
<feature type="signal peptide" evidence="2">
    <location>
        <begin position="1"/>
        <end position="23"/>
    </location>
</feature>
<accession>A0A238JSU2</accession>
<proteinExistence type="predicted"/>
<dbReference type="SUPFAM" id="SSF52129">
    <property type="entry name" value="Caspase-like"/>
    <property type="match status" value="1"/>
</dbReference>
<dbReference type="GO" id="GO:0006508">
    <property type="term" value="P:proteolysis"/>
    <property type="evidence" value="ECO:0007669"/>
    <property type="project" value="InterPro"/>
</dbReference>
<feature type="domain" description="Caspase family p20" evidence="3">
    <location>
        <begin position="50"/>
        <end position="128"/>
    </location>
</feature>
<feature type="compositionally biased region" description="Low complexity" evidence="1">
    <location>
        <begin position="378"/>
        <end position="396"/>
    </location>
</feature>